<accession>T1HYX6</accession>
<keyword evidence="3" id="KW-1185">Reference proteome</keyword>
<evidence type="ECO:0000313" key="3">
    <source>
        <dbReference type="Proteomes" id="UP000015103"/>
    </source>
</evidence>
<dbReference type="AlphaFoldDB" id="T1HYX6"/>
<dbReference type="HOGENOM" id="CLU_706600_0_0_1"/>
<reference evidence="2" key="1">
    <citation type="submission" date="2015-05" db="UniProtKB">
        <authorList>
            <consortium name="EnsemblMetazoa"/>
        </authorList>
    </citation>
    <scope>IDENTIFICATION</scope>
</reference>
<name>T1HYX6_RHOPR</name>
<feature type="compositionally biased region" description="Low complexity" evidence="1">
    <location>
        <begin position="26"/>
        <end position="47"/>
    </location>
</feature>
<protein>
    <submittedName>
        <fullName evidence="2">Uncharacterized protein</fullName>
    </submittedName>
</protein>
<dbReference type="EMBL" id="ACPB03030554">
    <property type="status" value="NOT_ANNOTATED_CDS"/>
    <property type="molecule type" value="Genomic_DNA"/>
</dbReference>
<dbReference type="EnsemblMetazoa" id="RPRC009246-RA">
    <property type="protein sequence ID" value="RPRC009246-PA"/>
    <property type="gene ID" value="RPRC009246"/>
</dbReference>
<sequence>MEESSDGLPHDRGPPPIPYIQADKYTTNNSNTDSSNNSNSSPTENISVIPNAGKSNKRSLVREGTPLDLIRAPKLGKNDDMTKNSGHVAIETLQLPAGNKFKPNDKGPYFIFVEGNEGNLGSIHRVTFGKWIYTEDNKHSHDILDISIEQCEINKTECIHCRGNHLATDAACPKYKEENKLIKEKVTYGTTYLGGTTFVEVAKRNRFECLSEEEFPPLPDPLLHPIKQQRPRKQKRRSEKKTPILGEHRDVPDGPIVEIEEVSQKKDKDKISIKDIRKTFAAVDHPVVDVIIGVIDSLSKGDIGETTKSLALLVSQFYKGEKTESATPSKGAHSAGNARMLTKERRSSLRSSSERNENSKTKAYNLEHMKDIPKVPLGCKSKIITQKHSQS</sequence>
<feature type="region of interest" description="Disordered" evidence="1">
    <location>
        <begin position="1"/>
        <end position="65"/>
    </location>
</feature>
<organism evidence="2 3">
    <name type="scientific">Rhodnius prolixus</name>
    <name type="common">Triatomid bug</name>
    <dbReference type="NCBI Taxonomy" id="13249"/>
    <lineage>
        <taxon>Eukaryota</taxon>
        <taxon>Metazoa</taxon>
        <taxon>Ecdysozoa</taxon>
        <taxon>Arthropoda</taxon>
        <taxon>Hexapoda</taxon>
        <taxon>Insecta</taxon>
        <taxon>Pterygota</taxon>
        <taxon>Neoptera</taxon>
        <taxon>Paraneoptera</taxon>
        <taxon>Hemiptera</taxon>
        <taxon>Heteroptera</taxon>
        <taxon>Panheteroptera</taxon>
        <taxon>Cimicomorpha</taxon>
        <taxon>Reduviidae</taxon>
        <taxon>Triatominae</taxon>
        <taxon>Rhodnius</taxon>
    </lineage>
</organism>
<feature type="compositionally biased region" description="Basic and acidic residues" evidence="1">
    <location>
        <begin position="341"/>
        <end position="367"/>
    </location>
</feature>
<dbReference type="Proteomes" id="UP000015103">
    <property type="component" value="Unassembled WGS sequence"/>
</dbReference>
<feature type="compositionally biased region" description="Basic residues" evidence="1">
    <location>
        <begin position="227"/>
        <end position="239"/>
    </location>
</feature>
<evidence type="ECO:0000313" key="2">
    <source>
        <dbReference type="EnsemblMetazoa" id="RPRC009246-PA"/>
    </source>
</evidence>
<feature type="region of interest" description="Disordered" evidence="1">
    <location>
        <begin position="219"/>
        <end position="251"/>
    </location>
</feature>
<dbReference type="VEuPathDB" id="VectorBase:RPRC009246"/>
<feature type="region of interest" description="Disordered" evidence="1">
    <location>
        <begin position="322"/>
        <end position="367"/>
    </location>
</feature>
<dbReference type="InParanoid" id="T1HYX6"/>
<feature type="compositionally biased region" description="Basic and acidic residues" evidence="1">
    <location>
        <begin position="240"/>
        <end position="251"/>
    </location>
</feature>
<proteinExistence type="predicted"/>
<evidence type="ECO:0000256" key="1">
    <source>
        <dbReference type="SAM" id="MobiDB-lite"/>
    </source>
</evidence>